<evidence type="ECO:0000313" key="1">
    <source>
        <dbReference type="EMBL" id="SHK69089.1"/>
    </source>
</evidence>
<dbReference type="PROSITE" id="PS51257">
    <property type="entry name" value="PROKAR_LIPOPROTEIN"/>
    <property type="match status" value="1"/>
</dbReference>
<dbReference type="AlphaFoldDB" id="A0A1M6UIT6"/>
<dbReference type="EMBL" id="FRAE01000148">
    <property type="protein sequence ID" value="SHK69089.1"/>
    <property type="molecule type" value="Genomic_DNA"/>
</dbReference>
<dbReference type="Proteomes" id="UP000242497">
    <property type="component" value="Unassembled WGS sequence"/>
</dbReference>
<protein>
    <submittedName>
        <fullName evidence="1">Uncharacterized protein</fullName>
    </submittedName>
</protein>
<sequence>MKRLILLILIAIVGIFGLTGCQNEKEISTTEKYSDMYERTFVDVMAVYPVVAPILMTEEEDFDKIVKEINEVIERLNDENVHFFSEEAREVVGKITSSAKKAIEYHELYLNSDYSMELKQSTMNEITKIADLMREYAKLYDEFLRNR</sequence>
<keyword evidence="2" id="KW-1185">Reference proteome</keyword>
<dbReference type="OrthoDB" id="9857732at2"/>
<organism evidence="1 2">
    <name type="scientific">Tepidibacter formicigenes DSM 15518</name>
    <dbReference type="NCBI Taxonomy" id="1123349"/>
    <lineage>
        <taxon>Bacteria</taxon>
        <taxon>Bacillati</taxon>
        <taxon>Bacillota</taxon>
        <taxon>Clostridia</taxon>
        <taxon>Peptostreptococcales</taxon>
        <taxon>Peptostreptococcaceae</taxon>
        <taxon>Tepidibacter</taxon>
    </lineage>
</organism>
<accession>A0A1M6UIT6</accession>
<name>A0A1M6UIT6_9FIRM</name>
<reference evidence="2" key="1">
    <citation type="submission" date="2016-11" db="EMBL/GenBank/DDBJ databases">
        <authorList>
            <person name="Varghese N."/>
            <person name="Submissions S."/>
        </authorList>
    </citation>
    <scope>NUCLEOTIDE SEQUENCE [LARGE SCALE GENOMIC DNA]</scope>
    <source>
        <strain evidence="2">DSM 15518</strain>
    </source>
</reference>
<gene>
    <name evidence="1" type="ORF">SAMN02744037_02803</name>
</gene>
<evidence type="ECO:0000313" key="2">
    <source>
        <dbReference type="Proteomes" id="UP000242497"/>
    </source>
</evidence>
<proteinExistence type="predicted"/>
<dbReference type="RefSeq" id="WP_072891096.1">
    <property type="nucleotide sequence ID" value="NZ_FRAE01000148.1"/>
</dbReference>